<organism evidence="1 2">
    <name type="scientific">Saprolegnia diclina (strain VS20)</name>
    <dbReference type="NCBI Taxonomy" id="1156394"/>
    <lineage>
        <taxon>Eukaryota</taxon>
        <taxon>Sar</taxon>
        <taxon>Stramenopiles</taxon>
        <taxon>Oomycota</taxon>
        <taxon>Saprolegniomycetes</taxon>
        <taxon>Saprolegniales</taxon>
        <taxon>Saprolegniaceae</taxon>
        <taxon>Saprolegnia</taxon>
    </lineage>
</organism>
<dbReference type="InterPro" id="IPR036770">
    <property type="entry name" value="Ankyrin_rpt-contain_sf"/>
</dbReference>
<dbReference type="EMBL" id="JH767177">
    <property type="protein sequence ID" value="EQC30226.1"/>
    <property type="molecule type" value="Genomic_DNA"/>
</dbReference>
<dbReference type="OMA" id="TTIGWTP"/>
<protein>
    <submittedName>
        <fullName evidence="1">Uncharacterized protein</fullName>
    </submittedName>
</protein>
<reference evidence="1 2" key="1">
    <citation type="submission" date="2012-04" db="EMBL/GenBank/DDBJ databases">
        <title>The Genome Sequence of Saprolegnia declina VS20.</title>
        <authorList>
            <consortium name="The Broad Institute Genome Sequencing Platform"/>
            <person name="Russ C."/>
            <person name="Nusbaum C."/>
            <person name="Tyler B."/>
            <person name="van West P."/>
            <person name="Dieguez-Uribeondo J."/>
            <person name="de Bruijn I."/>
            <person name="Tripathy S."/>
            <person name="Jiang R."/>
            <person name="Young S.K."/>
            <person name="Zeng Q."/>
            <person name="Gargeya S."/>
            <person name="Fitzgerald M."/>
            <person name="Haas B."/>
            <person name="Abouelleil A."/>
            <person name="Alvarado L."/>
            <person name="Arachchi H.M."/>
            <person name="Berlin A."/>
            <person name="Chapman S.B."/>
            <person name="Goldberg J."/>
            <person name="Griggs A."/>
            <person name="Gujja S."/>
            <person name="Hansen M."/>
            <person name="Howarth C."/>
            <person name="Imamovic A."/>
            <person name="Larimer J."/>
            <person name="McCowen C."/>
            <person name="Montmayeur A."/>
            <person name="Murphy C."/>
            <person name="Neiman D."/>
            <person name="Pearson M."/>
            <person name="Priest M."/>
            <person name="Roberts A."/>
            <person name="Saif S."/>
            <person name="Shea T."/>
            <person name="Sisk P."/>
            <person name="Sykes S."/>
            <person name="Wortman J."/>
            <person name="Nusbaum C."/>
            <person name="Birren B."/>
        </authorList>
    </citation>
    <scope>NUCLEOTIDE SEQUENCE [LARGE SCALE GENOMIC DNA]</scope>
    <source>
        <strain evidence="1 2">VS20</strain>
    </source>
</reference>
<sequence length="411" mass="45063">MASVVLTSPPLAALICGYQFGVYEDVRYRFLEANVFTKDTLATADLWFQNKYVFPPTFRPLRSDDGALITSILGFKLGLARDGPHDARFPLHLAIYEGDIDAVRCILACRPDLAFAEAIETAFLYNRLAIASYLMDQRRYLPQLCQRFEPLRKDAAYGPWLLGRRLPWSCIPRADVRLIQLLRTYTTIGWTPRVLEHAVTAGKSVLAEYLCTHVPETKYPGFIDDVAAAGLLPLLQTLPARGFACSSNTITRAAAYGRLDVVQFLVALGVAATSHALTQAAANGHVCVAAYLLDVFASSDAEVDAVFAAAIQFTHFDVAATLVHRATVQPNVVVAALQERNINGARWLLAHGFPLEAAAIDASLLDANAYYPMPLLLLLHECGIALRAEWMPSQAAYTAAIACLEAHCRRP</sequence>
<dbReference type="Proteomes" id="UP000030762">
    <property type="component" value="Unassembled WGS sequence"/>
</dbReference>
<name>T0Q6J0_SAPDV</name>
<gene>
    <name evidence="1" type="ORF">SDRG_12077</name>
</gene>
<accession>T0Q6J0</accession>
<dbReference type="SUPFAM" id="SSF48403">
    <property type="entry name" value="Ankyrin repeat"/>
    <property type="match status" value="1"/>
</dbReference>
<dbReference type="InterPro" id="IPR052050">
    <property type="entry name" value="SecEffector_AnkRepeat"/>
</dbReference>
<dbReference type="GeneID" id="19952804"/>
<dbReference type="InParanoid" id="T0Q6J0"/>
<keyword evidence="2" id="KW-1185">Reference proteome</keyword>
<dbReference type="OrthoDB" id="10352515at2759"/>
<dbReference type="PANTHER" id="PTHR46586">
    <property type="entry name" value="ANKYRIN REPEAT-CONTAINING PROTEIN"/>
    <property type="match status" value="1"/>
</dbReference>
<dbReference type="AlphaFoldDB" id="T0Q6J0"/>
<evidence type="ECO:0000313" key="2">
    <source>
        <dbReference type="Proteomes" id="UP000030762"/>
    </source>
</evidence>
<dbReference type="PANTHER" id="PTHR46586:SF3">
    <property type="entry name" value="ANKYRIN REPEAT-CONTAINING PROTEIN"/>
    <property type="match status" value="1"/>
</dbReference>
<proteinExistence type="predicted"/>
<dbReference type="Gene3D" id="1.25.40.20">
    <property type="entry name" value="Ankyrin repeat-containing domain"/>
    <property type="match status" value="1"/>
</dbReference>
<dbReference type="RefSeq" id="XP_008616358.1">
    <property type="nucleotide sequence ID" value="XM_008618136.1"/>
</dbReference>
<evidence type="ECO:0000313" key="1">
    <source>
        <dbReference type="EMBL" id="EQC30226.1"/>
    </source>
</evidence>
<dbReference type="VEuPathDB" id="FungiDB:SDRG_12077"/>